<reference evidence="4 5" key="1">
    <citation type="submission" date="2015-11" db="EMBL/GenBank/DDBJ databases">
        <title>Genomic analysis of 38 Legionella species identifies large and diverse effector repertoires.</title>
        <authorList>
            <person name="Burstein D."/>
            <person name="Amaro F."/>
            <person name="Zusman T."/>
            <person name="Lifshitz Z."/>
            <person name="Cohen O."/>
            <person name="Gilbert J.A."/>
            <person name="Pupko T."/>
            <person name="Shuman H.A."/>
            <person name="Segal G."/>
        </authorList>
    </citation>
    <scope>NUCLEOTIDE SEQUENCE [LARGE SCALE GENOMIC DNA]</scope>
    <source>
        <strain evidence="4 5">Mt.St.Helens-9</strain>
    </source>
</reference>
<dbReference type="GO" id="GO:0071949">
    <property type="term" value="F:FAD binding"/>
    <property type="evidence" value="ECO:0007669"/>
    <property type="project" value="InterPro"/>
</dbReference>
<accession>A0A0W0YWP2</accession>
<dbReference type="InterPro" id="IPR050493">
    <property type="entry name" value="FAD-dep_Monooxygenase_BioMet"/>
</dbReference>
<dbReference type="PRINTS" id="PR00420">
    <property type="entry name" value="RNGMNOXGNASE"/>
</dbReference>
<sequence length="382" mass="42748">MRILIVGAGVAGLSLAALLKQRGISPVVIEKAESLGRVGYMLGLYPTGANVLRALQCYDHYLKVSSPGKLYEAYTDNADLLKQFSFAPLVKRYGAYQLLTRYELLDIIHNVCGDLDIRFNTRVNSLKQTEQDVFIEFSDKTQETYDLVVGADGLHSQIRTMILGDHEYRYFHTGWGGWVWWANEDSLPDNTIQEFWGSGTFWGGYPIKGKVGMIAAVDAPTDELALQGCGRKAFIEKKFASLLRHRPEFLKDLPTDDQAVFYWPLSDQRTKTWHKGRVVLLGDSAAAFLPTAGVGASMALESAAVLNDVLSRTGVEFIPQALHLFEKRRRPRVEAAQSDSRGLAKMMFINSPLKARIRNYLTKIMSVESLLKSIMKGFDDPV</sequence>
<feature type="domain" description="FAD-binding" evidence="3">
    <location>
        <begin position="3"/>
        <end position="336"/>
    </location>
</feature>
<proteinExistence type="predicted"/>
<evidence type="ECO:0000256" key="2">
    <source>
        <dbReference type="ARBA" id="ARBA00023033"/>
    </source>
</evidence>
<evidence type="ECO:0000259" key="3">
    <source>
        <dbReference type="Pfam" id="PF01494"/>
    </source>
</evidence>
<keyword evidence="2" id="KW-0503">Monooxygenase</keyword>
<dbReference type="Proteomes" id="UP000054877">
    <property type="component" value="Unassembled WGS sequence"/>
</dbReference>
<dbReference type="SUPFAM" id="SSF51905">
    <property type="entry name" value="FAD/NAD(P)-binding domain"/>
    <property type="match status" value="1"/>
</dbReference>
<dbReference type="Gene3D" id="3.50.50.60">
    <property type="entry name" value="FAD/NAD(P)-binding domain"/>
    <property type="match status" value="1"/>
</dbReference>
<organism evidence="4 5">
    <name type="scientific">Legionella spiritensis</name>
    <dbReference type="NCBI Taxonomy" id="452"/>
    <lineage>
        <taxon>Bacteria</taxon>
        <taxon>Pseudomonadati</taxon>
        <taxon>Pseudomonadota</taxon>
        <taxon>Gammaproteobacteria</taxon>
        <taxon>Legionellales</taxon>
        <taxon>Legionellaceae</taxon>
        <taxon>Legionella</taxon>
    </lineage>
</organism>
<evidence type="ECO:0000256" key="1">
    <source>
        <dbReference type="ARBA" id="ARBA00023002"/>
    </source>
</evidence>
<keyword evidence="1" id="KW-0560">Oxidoreductase</keyword>
<keyword evidence="5" id="KW-1185">Reference proteome</keyword>
<dbReference type="AlphaFoldDB" id="A0A0W0YWP2"/>
<dbReference type="PANTHER" id="PTHR13789:SF309">
    <property type="entry name" value="PUTATIVE (AFU_ORTHOLOGUE AFUA_6G14510)-RELATED"/>
    <property type="match status" value="1"/>
</dbReference>
<dbReference type="InterPro" id="IPR002938">
    <property type="entry name" value="FAD-bd"/>
</dbReference>
<name>A0A0W0YWP2_LEGSP</name>
<comment type="caution">
    <text evidence="4">The sequence shown here is derived from an EMBL/GenBank/DDBJ whole genome shotgun (WGS) entry which is preliminary data.</text>
</comment>
<dbReference type="InterPro" id="IPR036188">
    <property type="entry name" value="FAD/NAD-bd_sf"/>
</dbReference>
<dbReference type="PANTHER" id="PTHR13789">
    <property type="entry name" value="MONOOXYGENASE"/>
    <property type="match status" value="1"/>
</dbReference>
<dbReference type="EMBL" id="LNYX01000034">
    <property type="protein sequence ID" value="KTD61103.1"/>
    <property type="molecule type" value="Genomic_DNA"/>
</dbReference>
<gene>
    <name evidence="4" type="ORF">Lspi_2723</name>
</gene>
<dbReference type="Pfam" id="PF01494">
    <property type="entry name" value="FAD_binding_3"/>
    <property type="match status" value="1"/>
</dbReference>
<evidence type="ECO:0000313" key="4">
    <source>
        <dbReference type="EMBL" id="KTD61103.1"/>
    </source>
</evidence>
<protein>
    <submittedName>
        <fullName evidence="4">Oxidoreductase</fullName>
    </submittedName>
</protein>
<evidence type="ECO:0000313" key="5">
    <source>
        <dbReference type="Proteomes" id="UP000054877"/>
    </source>
</evidence>
<dbReference type="STRING" id="452.Lspi_2723"/>
<dbReference type="RefSeq" id="WP_058484636.1">
    <property type="nucleotide sequence ID" value="NZ_CAAAII010000012.1"/>
</dbReference>
<dbReference type="PATRIC" id="fig|452.5.peg.3014"/>
<dbReference type="GO" id="GO:0004497">
    <property type="term" value="F:monooxygenase activity"/>
    <property type="evidence" value="ECO:0007669"/>
    <property type="project" value="UniProtKB-KW"/>
</dbReference>
<dbReference type="OrthoDB" id="5499180at2"/>